<reference evidence="1" key="1">
    <citation type="submission" date="2014-09" db="EMBL/GenBank/DDBJ databases">
        <authorList>
            <person name="Magalhaes I.L.F."/>
            <person name="Oliveira U."/>
            <person name="Santos F.R."/>
            <person name="Vidigal T.H.D.A."/>
            <person name="Brescovit A.D."/>
            <person name="Santos A.J."/>
        </authorList>
    </citation>
    <scope>NUCLEOTIDE SEQUENCE</scope>
    <source>
        <tissue evidence="1">Shoot tissue taken approximately 20 cm above the soil surface</tissue>
    </source>
</reference>
<protein>
    <submittedName>
        <fullName evidence="1">Uncharacterized protein</fullName>
    </submittedName>
</protein>
<dbReference type="AlphaFoldDB" id="A0A0A9EHU7"/>
<organism evidence="1">
    <name type="scientific">Arundo donax</name>
    <name type="common">Giant reed</name>
    <name type="synonym">Donax arundinaceus</name>
    <dbReference type="NCBI Taxonomy" id="35708"/>
    <lineage>
        <taxon>Eukaryota</taxon>
        <taxon>Viridiplantae</taxon>
        <taxon>Streptophyta</taxon>
        <taxon>Embryophyta</taxon>
        <taxon>Tracheophyta</taxon>
        <taxon>Spermatophyta</taxon>
        <taxon>Magnoliopsida</taxon>
        <taxon>Liliopsida</taxon>
        <taxon>Poales</taxon>
        <taxon>Poaceae</taxon>
        <taxon>PACMAD clade</taxon>
        <taxon>Arundinoideae</taxon>
        <taxon>Arundineae</taxon>
        <taxon>Arundo</taxon>
    </lineage>
</organism>
<sequence>MLGVVGLLLLEVCLLLMHFKNSLCNMLTQTVERLAIFSQED</sequence>
<dbReference type="EMBL" id="GBRH01200440">
    <property type="protein sequence ID" value="JAD97455.1"/>
    <property type="molecule type" value="Transcribed_RNA"/>
</dbReference>
<reference evidence="1" key="2">
    <citation type="journal article" date="2015" name="Data Brief">
        <title>Shoot transcriptome of the giant reed, Arundo donax.</title>
        <authorList>
            <person name="Barrero R.A."/>
            <person name="Guerrero F.D."/>
            <person name="Moolhuijzen P."/>
            <person name="Goolsby J.A."/>
            <person name="Tidwell J."/>
            <person name="Bellgard S.E."/>
            <person name="Bellgard M.I."/>
        </authorList>
    </citation>
    <scope>NUCLEOTIDE SEQUENCE</scope>
    <source>
        <tissue evidence="1">Shoot tissue taken approximately 20 cm above the soil surface</tissue>
    </source>
</reference>
<name>A0A0A9EHU7_ARUDO</name>
<proteinExistence type="predicted"/>
<evidence type="ECO:0000313" key="1">
    <source>
        <dbReference type="EMBL" id="JAD97455.1"/>
    </source>
</evidence>
<accession>A0A0A9EHU7</accession>